<evidence type="ECO:0000256" key="5">
    <source>
        <dbReference type="SAM" id="Phobius"/>
    </source>
</evidence>
<comment type="subcellular location">
    <subcellularLocation>
        <location evidence="1">Membrane</location>
        <topology evidence="1">Multi-pass membrane protein</topology>
    </subcellularLocation>
</comment>
<dbReference type="PANTHER" id="PTHR31465:SF34">
    <property type="entry name" value="DOMAIN PROTEIN, PUTATIVE (AFU_ORTHOLOGUE AFUA_3G00480)-RELATED"/>
    <property type="match status" value="1"/>
</dbReference>
<keyword evidence="4 5" id="KW-0472">Membrane</keyword>
<accession>A0AAD6DVE9</accession>
<dbReference type="Proteomes" id="UP001216150">
    <property type="component" value="Unassembled WGS sequence"/>
</dbReference>
<keyword evidence="3 5" id="KW-1133">Transmembrane helix</keyword>
<keyword evidence="7" id="KW-1185">Reference proteome</keyword>
<evidence type="ECO:0000256" key="2">
    <source>
        <dbReference type="ARBA" id="ARBA00022692"/>
    </source>
</evidence>
<dbReference type="GO" id="GO:0016020">
    <property type="term" value="C:membrane"/>
    <property type="evidence" value="ECO:0007669"/>
    <property type="project" value="UniProtKB-SubCell"/>
</dbReference>
<feature type="transmembrane region" description="Helical" evidence="5">
    <location>
        <begin position="168"/>
        <end position="188"/>
    </location>
</feature>
<proteinExistence type="predicted"/>
<gene>
    <name evidence="6" type="ORF">N7450_002080</name>
</gene>
<evidence type="ECO:0000256" key="4">
    <source>
        <dbReference type="ARBA" id="ARBA00023136"/>
    </source>
</evidence>
<feature type="transmembrane region" description="Helical" evidence="5">
    <location>
        <begin position="123"/>
        <end position="141"/>
    </location>
</feature>
<dbReference type="AlphaFoldDB" id="A0AAD6DVE9"/>
<comment type="caution">
    <text evidence="6">The sequence shown here is derived from an EMBL/GenBank/DDBJ whole genome shotgun (WGS) entry which is preliminary data.</text>
</comment>
<evidence type="ECO:0000313" key="6">
    <source>
        <dbReference type="EMBL" id="KAJ5595622.1"/>
    </source>
</evidence>
<keyword evidence="2 5" id="KW-0812">Transmembrane</keyword>
<reference evidence="6 7" key="1">
    <citation type="journal article" date="2023" name="IMA Fungus">
        <title>Comparative genomic study of the Penicillium genus elucidates a diverse pangenome and 15 lateral gene transfer events.</title>
        <authorList>
            <person name="Petersen C."/>
            <person name="Sorensen T."/>
            <person name="Nielsen M.R."/>
            <person name="Sondergaard T.E."/>
            <person name="Sorensen J.L."/>
            <person name="Fitzpatrick D.A."/>
            <person name="Frisvad J.C."/>
            <person name="Nielsen K.L."/>
        </authorList>
    </citation>
    <scope>NUCLEOTIDE SEQUENCE [LARGE SCALE GENOMIC DNA]</scope>
    <source>
        <strain evidence="6 7">IBT 29057</strain>
    </source>
</reference>
<evidence type="ECO:0000256" key="1">
    <source>
        <dbReference type="ARBA" id="ARBA00004141"/>
    </source>
</evidence>
<protein>
    <recommendedName>
        <fullName evidence="8">RTA1 domain protein</fullName>
    </recommendedName>
</protein>
<feature type="transmembrane region" description="Helical" evidence="5">
    <location>
        <begin position="81"/>
        <end position="102"/>
    </location>
</feature>
<dbReference type="InterPro" id="IPR007568">
    <property type="entry name" value="RTA1"/>
</dbReference>
<feature type="transmembrane region" description="Helical" evidence="5">
    <location>
        <begin position="6"/>
        <end position="25"/>
    </location>
</feature>
<dbReference type="PANTHER" id="PTHR31465">
    <property type="entry name" value="PROTEIN RTA1-RELATED"/>
    <property type="match status" value="1"/>
</dbReference>
<evidence type="ECO:0008006" key="8">
    <source>
        <dbReference type="Google" id="ProtNLM"/>
    </source>
</evidence>
<feature type="transmembrane region" description="Helical" evidence="5">
    <location>
        <begin position="46"/>
        <end position="69"/>
    </location>
</feature>
<sequence length="264" mass="29826">MTLSIYIASQVFIYICPPLLELGNYHILSRSFHYIPHKAPIPPGRVLMVFGPVMMVVETLNSLGVAFTSNPTSTETQVGKILVLAAIGIQICLIFTFFILAGKFHWRCSRDKVQTKAIPTLPIVMYLSMSLILIRSIYRIVEHAGNSDIDIHDPLALQSLTPLMRYEWYFYVFEAATMLGNSLLWNIWHASRYLPRTKNYFMAEDGVTEMVWDQEDTSANVEQTGSESAVAKTVHGTMQILSLGIWGHIFAREQSVLPGNKRVL</sequence>
<dbReference type="Pfam" id="PF04479">
    <property type="entry name" value="RTA1"/>
    <property type="match status" value="1"/>
</dbReference>
<organism evidence="6 7">
    <name type="scientific">Penicillium hetheringtonii</name>
    <dbReference type="NCBI Taxonomy" id="911720"/>
    <lineage>
        <taxon>Eukaryota</taxon>
        <taxon>Fungi</taxon>
        <taxon>Dikarya</taxon>
        <taxon>Ascomycota</taxon>
        <taxon>Pezizomycotina</taxon>
        <taxon>Eurotiomycetes</taxon>
        <taxon>Eurotiomycetidae</taxon>
        <taxon>Eurotiales</taxon>
        <taxon>Aspergillaceae</taxon>
        <taxon>Penicillium</taxon>
    </lineage>
</organism>
<name>A0AAD6DVE9_9EURO</name>
<dbReference type="EMBL" id="JAQJAC010000002">
    <property type="protein sequence ID" value="KAJ5595622.1"/>
    <property type="molecule type" value="Genomic_DNA"/>
</dbReference>
<evidence type="ECO:0000256" key="3">
    <source>
        <dbReference type="ARBA" id="ARBA00022989"/>
    </source>
</evidence>
<evidence type="ECO:0000313" key="7">
    <source>
        <dbReference type="Proteomes" id="UP001216150"/>
    </source>
</evidence>